<reference evidence="2" key="2">
    <citation type="submission" date="2015-01" db="EMBL/GenBank/DDBJ databases">
        <title>Evolutionary Origins and Diversification of the Mycorrhizal Mutualists.</title>
        <authorList>
            <consortium name="DOE Joint Genome Institute"/>
            <consortium name="Mycorrhizal Genomics Consortium"/>
            <person name="Kohler A."/>
            <person name="Kuo A."/>
            <person name="Nagy L.G."/>
            <person name="Floudas D."/>
            <person name="Copeland A."/>
            <person name="Barry K.W."/>
            <person name="Cichocki N."/>
            <person name="Veneault-Fourrey C."/>
            <person name="LaButti K."/>
            <person name="Lindquist E.A."/>
            <person name="Lipzen A."/>
            <person name="Lundell T."/>
            <person name="Morin E."/>
            <person name="Murat C."/>
            <person name="Riley R."/>
            <person name="Ohm R."/>
            <person name="Sun H."/>
            <person name="Tunlid A."/>
            <person name="Henrissat B."/>
            <person name="Grigoriev I.V."/>
            <person name="Hibbett D.S."/>
            <person name="Martin F."/>
        </authorList>
    </citation>
    <scope>NUCLEOTIDE SEQUENCE [LARGE SCALE GENOMIC DNA]</scope>
    <source>
        <strain evidence="2">Foug A</strain>
    </source>
</reference>
<gene>
    <name evidence="1" type="ORF">SCLCIDRAFT_134237</name>
</gene>
<protein>
    <submittedName>
        <fullName evidence="1">Uncharacterized protein</fullName>
    </submittedName>
</protein>
<sequence length="335" mass="37690">MDFSLNRSRECPPMMIRGAVITPSPTQKFLSIILDQELRWCEHTAYAITKGTQYAMLIRCISRLAQGVPTKLVRQLYWAVVIPRTLYAASVWLRPTYNEATNKPIHRSIGITKRITQTQHTAALAITRAMRSSSGNSLEIHTDLYPVPLLVQCTLYNALIRMSTLPPHHLLNPIITRITTCSTVKHHKTAIHNLVQHLKIDPRAIDTIHPRPIHPDSDTPFNTSIAESNDLLEVRTLIQMDSASFAAAASLYVDFTHVATLRYHLGDNTEHTVFKAEAVGLILVARLLLTQDKASFPAVIFTDNQAVIRSGARPTAKPGHYLLFCFRNLVRHLQE</sequence>
<dbReference type="AlphaFoldDB" id="A0A0C3DHY4"/>
<dbReference type="HOGENOM" id="CLU_043286_0_0_1"/>
<organism evidence="1 2">
    <name type="scientific">Scleroderma citrinum Foug A</name>
    <dbReference type="NCBI Taxonomy" id="1036808"/>
    <lineage>
        <taxon>Eukaryota</taxon>
        <taxon>Fungi</taxon>
        <taxon>Dikarya</taxon>
        <taxon>Basidiomycota</taxon>
        <taxon>Agaricomycotina</taxon>
        <taxon>Agaricomycetes</taxon>
        <taxon>Agaricomycetidae</taxon>
        <taxon>Boletales</taxon>
        <taxon>Sclerodermatineae</taxon>
        <taxon>Sclerodermataceae</taxon>
        <taxon>Scleroderma</taxon>
    </lineage>
</organism>
<evidence type="ECO:0000313" key="1">
    <source>
        <dbReference type="EMBL" id="KIM55656.1"/>
    </source>
</evidence>
<reference evidence="1 2" key="1">
    <citation type="submission" date="2014-04" db="EMBL/GenBank/DDBJ databases">
        <authorList>
            <consortium name="DOE Joint Genome Institute"/>
            <person name="Kuo A."/>
            <person name="Kohler A."/>
            <person name="Nagy L.G."/>
            <person name="Floudas D."/>
            <person name="Copeland A."/>
            <person name="Barry K.W."/>
            <person name="Cichocki N."/>
            <person name="Veneault-Fourrey C."/>
            <person name="LaButti K."/>
            <person name="Lindquist E.A."/>
            <person name="Lipzen A."/>
            <person name="Lundell T."/>
            <person name="Morin E."/>
            <person name="Murat C."/>
            <person name="Sun H."/>
            <person name="Tunlid A."/>
            <person name="Henrissat B."/>
            <person name="Grigoriev I.V."/>
            <person name="Hibbett D.S."/>
            <person name="Martin F."/>
            <person name="Nordberg H.P."/>
            <person name="Cantor M.N."/>
            <person name="Hua S.X."/>
        </authorList>
    </citation>
    <scope>NUCLEOTIDE SEQUENCE [LARGE SCALE GENOMIC DNA]</scope>
    <source>
        <strain evidence="1 2">Foug A</strain>
    </source>
</reference>
<dbReference type="EMBL" id="KN822130">
    <property type="protein sequence ID" value="KIM55656.1"/>
    <property type="molecule type" value="Genomic_DNA"/>
</dbReference>
<dbReference type="InParanoid" id="A0A0C3DHY4"/>
<proteinExistence type="predicted"/>
<evidence type="ECO:0000313" key="2">
    <source>
        <dbReference type="Proteomes" id="UP000053989"/>
    </source>
</evidence>
<dbReference type="Proteomes" id="UP000053989">
    <property type="component" value="Unassembled WGS sequence"/>
</dbReference>
<accession>A0A0C3DHY4</accession>
<keyword evidence="2" id="KW-1185">Reference proteome</keyword>
<dbReference type="OrthoDB" id="2800937at2759"/>
<name>A0A0C3DHY4_9AGAM</name>